<dbReference type="CDD" id="cd00086">
    <property type="entry name" value="homeodomain"/>
    <property type="match status" value="1"/>
</dbReference>
<keyword evidence="9 10" id="KW-0238">DNA-binding</keyword>
<dbReference type="PANTHER" id="PTHR21408:SF1">
    <property type="entry name" value="HOMEODOMAIN-ONLY PROTEIN"/>
    <property type="match status" value="1"/>
</dbReference>
<dbReference type="OrthoDB" id="6159439at2759"/>
<reference evidence="13" key="1">
    <citation type="journal article" date="2016" name="BMC Genomics">
        <title>Seminal fluid protein genes of the brown planthopper, Nilaparvata lugens.</title>
        <authorList>
            <person name="Yu B."/>
            <person name="Li D.T."/>
            <person name="Lu J.B."/>
            <person name="Zhang W.X."/>
            <person name="Zhang C.X."/>
        </authorList>
    </citation>
    <scope>NUCLEOTIDE SEQUENCE</scope>
    <source>
        <strain evidence="13">NlSFP_unconfirmed_comp31170</strain>
    </source>
</reference>
<dbReference type="PANTHER" id="PTHR21408">
    <property type="entry name" value="HOMEODOMAIN-ONLY PROTEIN"/>
    <property type="match status" value="1"/>
</dbReference>
<keyword evidence="4" id="KW-0678">Repressor</keyword>
<dbReference type="Gene3D" id="1.10.10.60">
    <property type="entry name" value="Homeodomain-like"/>
    <property type="match status" value="1"/>
</dbReference>
<sequence length="86" mass="9589">MLRSVQTGAVTSSSRDAAAPHVVRMTPEQVAVLEAEFNKMKTLHETDLELLAAEMALSEKDVKAWYTHRIASWRRSQGLSDCFGII</sequence>
<keyword evidence="3" id="KW-0217">Developmental protein</keyword>
<dbReference type="GO" id="GO:0006357">
    <property type="term" value="P:regulation of transcription by RNA polymerase II"/>
    <property type="evidence" value="ECO:0007669"/>
    <property type="project" value="TreeGrafter"/>
</dbReference>
<dbReference type="GO" id="GO:0005634">
    <property type="term" value="C:nucleus"/>
    <property type="evidence" value="ECO:0007669"/>
    <property type="project" value="UniProtKB-SubCell"/>
</dbReference>
<comment type="subcellular location">
    <subcellularLocation>
        <location evidence="1 9 10">Nucleus</location>
    </subcellularLocation>
</comment>
<dbReference type="GeneID" id="111063973"/>
<evidence type="ECO:0000256" key="1">
    <source>
        <dbReference type="ARBA" id="ARBA00004123"/>
    </source>
</evidence>
<evidence type="ECO:0000256" key="4">
    <source>
        <dbReference type="ARBA" id="ARBA00022491"/>
    </source>
</evidence>
<protein>
    <recommendedName>
        <fullName evidence="2">Homeodomain-only protein</fullName>
    </recommendedName>
</protein>
<keyword evidence="5" id="KW-0805">Transcription regulation</keyword>
<evidence type="ECO:0000259" key="12">
    <source>
        <dbReference type="PROSITE" id="PS50071"/>
    </source>
</evidence>
<evidence type="ECO:0000256" key="11">
    <source>
        <dbReference type="SAM" id="MobiDB-lite"/>
    </source>
</evidence>
<dbReference type="GO" id="GO:0030154">
    <property type="term" value="P:cell differentiation"/>
    <property type="evidence" value="ECO:0007669"/>
    <property type="project" value="InterPro"/>
</dbReference>
<dbReference type="RefSeq" id="XP_039275672.1">
    <property type="nucleotide sequence ID" value="XM_039419738.1"/>
</dbReference>
<dbReference type="AlphaFoldDB" id="A0A1I9WLL1"/>
<accession>A0A1I9WLL1</accession>
<evidence type="ECO:0000256" key="2">
    <source>
        <dbReference type="ARBA" id="ARBA00021327"/>
    </source>
</evidence>
<name>A0A1I9WLL1_NILLU</name>
<proteinExistence type="evidence at transcript level"/>
<dbReference type="KEGG" id="nlu:111063973"/>
<evidence type="ECO:0000256" key="8">
    <source>
        <dbReference type="ARBA" id="ARBA00023242"/>
    </source>
</evidence>
<dbReference type="Pfam" id="PF00046">
    <property type="entry name" value="Homeodomain"/>
    <property type="match status" value="1"/>
</dbReference>
<feature type="domain" description="Homeobox" evidence="12">
    <location>
        <begin position="24"/>
        <end position="76"/>
    </location>
</feature>
<keyword evidence="8 9" id="KW-0539">Nucleus</keyword>
<dbReference type="RefSeq" id="XP_039275670.1">
    <property type="nucleotide sequence ID" value="XM_039419736.1"/>
</dbReference>
<evidence type="ECO:0000256" key="9">
    <source>
        <dbReference type="PROSITE-ProRule" id="PRU00108"/>
    </source>
</evidence>
<dbReference type="RefSeq" id="XP_039275674.1">
    <property type="nucleotide sequence ID" value="XM_039419740.1"/>
</dbReference>
<dbReference type="InterPro" id="IPR009057">
    <property type="entry name" value="Homeodomain-like_sf"/>
</dbReference>
<evidence type="ECO:0000256" key="3">
    <source>
        <dbReference type="ARBA" id="ARBA00022473"/>
    </source>
</evidence>
<dbReference type="SUPFAM" id="SSF46689">
    <property type="entry name" value="Homeodomain-like"/>
    <property type="match status" value="1"/>
</dbReference>
<dbReference type="InterPro" id="IPR001356">
    <property type="entry name" value="HD"/>
</dbReference>
<feature type="DNA-binding region" description="Homeobox" evidence="9">
    <location>
        <begin position="26"/>
        <end position="77"/>
    </location>
</feature>
<keyword evidence="6 9" id="KW-0371">Homeobox</keyword>
<dbReference type="PROSITE" id="PS50071">
    <property type="entry name" value="HOMEOBOX_2"/>
    <property type="match status" value="1"/>
</dbReference>
<dbReference type="RefSeq" id="XP_039275673.1">
    <property type="nucleotide sequence ID" value="XM_039419739.1"/>
</dbReference>
<evidence type="ECO:0000256" key="6">
    <source>
        <dbReference type="ARBA" id="ARBA00023155"/>
    </source>
</evidence>
<keyword evidence="7" id="KW-0804">Transcription</keyword>
<evidence type="ECO:0000256" key="7">
    <source>
        <dbReference type="ARBA" id="ARBA00023163"/>
    </source>
</evidence>
<dbReference type="RefSeq" id="XP_039275671.1">
    <property type="nucleotide sequence ID" value="XM_039419737.1"/>
</dbReference>
<dbReference type="EMBL" id="KU932395">
    <property type="protein sequence ID" value="APA34031.1"/>
    <property type="molecule type" value="mRNA"/>
</dbReference>
<feature type="region of interest" description="Disordered" evidence="11">
    <location>
        <begin position="1"/>
        <end position="21"/>
    </location>
</feature>
<feature type="compositionally biased region" description="Polar residues" evidence="11">
    <location>
        <begin position="1"/>
        <end position="15"/>
    </location>
</feature>
<dbReference type="InterPro" id="IPR039162">
    <property type="entry name" value="HOPX"/>
</dbReference>
<evidence type="ECO:0000256" key="5">
    <source>
        <dbReference type="ARBA" id="ARBA00023015"/>
    </source>
</evidence>
<evidence type="ECO:0000256" key="10">
    <source>
        <dbReference type="RuleBase" id="RU000682"/>
    </source>
</evidence>
<dbReference type="SMART" id="SM00389">
    <property type="entry name" value="HOX"/>
    <property type="match status" value="1"/>
</dbReference>
<evidence type="ECO:0000313" key="13">
    <source>
        <dbReference type="EMBL" id="APA34031.1"/>
    </source>
</evidence>
<dbReference type="GO" id="GO:0003677">
    <property type="term" value="F:DNA binding"/>
    <property type="evidence" value="ECO:0007669"/>
    <property type="project" value="UniProtKB-UniRule"/>
</dbReference>
<organism evidence="13">
    <name type="scientific">Nilaparvata lugens</name>
    <name type="common">Brown planthopper</name>
    <dbReference type="NCBI Taxonomy" id="108931"/>
    <lineage>
        <taxon>Eukaryota</taxon>
        <taxon>Metazoa</taxon>
        <taxon>Ecdysozoa</taxon>
        <taxon>Arthropoda</taxon>
        <taxon>Hexapoda</taxon>
        <taxon>Insecta</taxon>
        <taxon>Pterygota</taxon>
        <taxon>Neoptera</taxon>
        <taxon>Paraneoptera</taxon>
        <taxon>Hemiptera</taxon>
        <taxon>Auchenorrhyncha</taxon>
        <taxon>Fulgoroidea</taxon>
        <taxon>Delphacidae</taxon>
        <taxon>Delphacinae</taxon>
        <taxon>Nilaparvata</taxon>
    </lineage>
</organism>